<dbReference type="PROSITE" id="PS51449">
    <property type="entry name" value="MTTASE_N"/>
    <property type="match status" value="1"/>
</dbReference>
<keyword evidence="9 11" id="KW-0411">Iron-sulfur</keyword>
<dbReference type="InterPro" id="IPR005839">
    <property type="entry name" value="Methylthiotransferase"/>
</dbReference>
<dbReference type="NCBIfam" id="TIGR01578">
    <property type="entry name" value="MiaB-like-B"/>
    <property type="match status" value="1"/>
</dbReference>
<dbReference type="NCBIfam" id="TIGR00089">
    <property type="entry name" value="MiaB/RimO family radical SAM methylthiotransferase"/>
    <property type="match status" value="1"/>
</dbReference>
<keyword evidence="6 11" id="KW-0819">tRNA processing</keyword>
<feature type="domain" description="MTTase N-terminal" evidence="13">
    <location>
        <begin position="7"/>
        <end position="115"/>
    </location>
</feature>
<gene>
    <name evidence="15" type="ORF">F1737_11365</name>
</gene>
<evidence type="ECO:0000256" key="10">
    <source>
        <dbReference type="ARBA" id="ARBA00051661"/>
    </source>
</evidence>
<keyword evidence="7 11" id="KW-0479">Metal-binding</keyword>
<keyword evidence="5 11" id="KW-0949">S-adenosyl-L-methionine</keyword>
<evidence type="ECO:0000256" key="4">
    <source>
        <dbReference type="ARBA" id="ARBA00022679"/>
    </source>
</evidence>
<dbReference type="PANTHER" id="PTHR11918:SF45">
    <property type="entry name" value="THREONYLCARBAMOYLADENOSINE TRNA METHYLTHIOTRANSFERASE"/>
    <property type="match status" value="1"/>
</dbReference>
<dbReference type="Pfam" id="PF01938">
    <property type="entry name" value="TRAM"/>
    <property type="match status" value="1"/>
</dbReference>
<evidence type="ECO:0000256" key="7">
    <source>
        <dbReference type="ARBA" id="ARBA00022723"/>
    </source>
</evidence>
<evidence type="ECO:0000256" key="9">
    <source>
        <dbReference type="ARBA" id="ARBA00023014"/>
    </source>
</evidence>
<dbReference type="AlphaFoldDB" id="A0AA97I4S1"/>
<sequence length="404" mass="44983">MDTLKNKKVHFETYGCTFNFADTEKLKEIATANGCEIVTAEEADAVCINSCTVVAQTQRAMLRAVNDYQGKEVYITGCMPVVQADELRDARPDIHIILPEDIYLHTERVGAITDEGVGVVQIGTGCLGGCAYCITRLARGRLRSFSEKSIINETKRLVSEGASEIQLTGQDVSAYGRDKGTDLSRLLHLMNEIEGDFAVRVGMMNPATVLPILKRLVPAFSLEKVFSFVHLPVQSGSDHVLSTMNRGYKGSDFVKIVDTFRTEIPDVRISTDFIVGYPTETDKEFEETLDILNITKPTKVNITRFSVREGTAAAEYKDFPDWVKKERSREMTIAANKIYDENNEKMIGRVIPVAVTEEKKAGSVIARDKSYNNIVIKESLPIGMKLDVKIVSHNRHYLIGEKTG</sequence>
<feature type="domain" description="TRAM" evidence="12">
    <location>
        <begin position="344"/>
        <end position="404"/>
    </location>
</feature>
<dbReference type="InterPro" id="IPR006638">
    <property type="entry name" value="Elp3/MiaA/NifB-like_rSAM"/>
</dbReference>
<evidence type="ECO:0000256" key="1">
    <source>
        <dbReference type="ARBA" id="ARBA00002399"/>
    </source>
</evidence>
<dbReference type="PROSITE" id="PS51918">
    <property type="entry name" value="RADICAL_SAM"/>
    <property type="match status" value="1"/>
</dbReference>
<keyword evidence="16" id="KW-1185">Reference proteome</keyword>
<evidence type="ECO:0000259" key="14">
    <source>
        <dbReference type="PROSITE" id="PS51918"/>
    </source>
</evidence>
<evidence type="ECO:0000256" key="11">
    <source>
        <dbReference type="RuleBase" id="RU368081"/>
    </source>
</evidence>
<dbReference type="GO" id="GO:0035598">
    <property type="term" value="F:tRNA (N(6)-L-threonylcarbamoyladenosine(37)-C(2))-methylthiotransferase activity"/>
    <property type="evidence" value="ECO:0007669"/>
    <property type="project" value="UniProtKB-UniRule"/>
</dbReference>
<dbReference type="InterPro" id="IPR058240">
    <property type="entry name" value="rSAM_sf"/>
</dbReference>
<feature type="domain" description="Radical SAM core" evidence="14">
    <location>
        <begin position="112"/>
        <end position="342"/>
    </location>
</feature>
<dbReference type="GO" id="GO:0046872">
    <property type="term" value="F:metal ion binding"/>
    <property type="evidence" value="ECO:0007669"/>
    <property type="project" value="UniProtKB-UniRule"/>
</dbReference>
<reference evidence="15 16" key="1">
    <citation type="submission" date="2019-09" db="EMBL/GenBank/DDBJ databases">
        <title>The complete genome of Methanoplanus sp. FWC-SCC4.</title>
        <authorList>
            <person name="Chen S.-C."/>
            <person name="Zhou Y.-Z."/>
            <person name="Lai M.-C."/>
        </authorList>
    </citation>
    <scope>NUCLEOTIDE SEQUENCE [LARGE SCALE GENOMIC DNA]</scope>
    <source>
        <strain evidence="15 16">FWC-SCC4</strain>
    </source>
</reference>
<evidence type="ECO:0000259" key="13">
    <source>
        <dbReference type="PROSITE" id="PS51449"/>
    </source>
</evidence>
<evidence type="ECO:0000256" key="6">
    <source>
        <dbReference type="ARBA" id="ARBA00022694"/>
    </source>
</evidence>
<dbReference type="InterPro" id="IPR013848">
    <property type="entry name" value="Methylthiotransferase_N"/>
</dbReference>
<comment type="function">
    <text evidence="1 11">Catalyzes the methylthiolation of N6-threonylcarbamoyladenosine (t(6)A), leading to the formation of 2-methylthio-N6-threonylcarbamoyladenosine (ms(2)t(6)A) at position 37 in tRNAs that read codons beginning with adenine.</text>
</comment>
<dbReference type="Gene3D" id="3.80.30.20">
    <property type="entry name" value="tm_1862 like domain"/>
    <property type="match status" value="1"/>
</dbReference>
<comment type="similarity">
    <text evidence="2 11">Belongs to the methylthiotransferase family. CDKAL1 subfamily.</text>
</comment>
<name>A0AA97I4S1_9EURY</name>
<evidence type="ECO:0000256" key="8">
    <source>
        <dbReference type="ARBA" id="ARBA00023004"/>
    </source>
</evidence>
<dbReference type="FunFam" id="3.80.30.20:FF:000002">
    <property type="entry name" value="threonylcarbamoyladenosine tRNA methylthiotransferase isoform X2"/>
    <property type="match status" value="1"/>
</dbReference>
<dbReference type="GeneID" id="85230777"/>
<proteinExistence type="inferred from homology"/>
<keyword evidence="4 11" id="KW-0808">Transferase</keyword>
<evidence type="ECO:0000313" key="15">
    <source>
        <dbReference type="EMBL" id="WOF17231.1"/>
    </source>
</evidence>
<dbReference type="InterPro" id="IPR038135">
    <property type="entry name" value="Methylthiotransferase_N_sf"/>
</dbReference>
<evidence type="ECO:0000259" key="12">
    <source>
        <dbReference type="PROSITE" id="PS50926"/>
    </source>
</evidence>
<dbReference type="Pfam" id="PF00919">
    <property type="entry name" value="UPF0004"/>
    <property type="match status" value="1"/>
</dbReference>
<dbReference type="InterPro" id="IPR020612">
    <property type="entry name" value="Methylthiotransferase_CS"/>
</dbReference>
<dbReference type="Pfam" id="PF04055">
    <property type="entry name" value="Radical_SAM"/>
    <property type="match status" value="1"/>
</dbReference>
<keyword evidence="8 11" id="KW-0408">Iron</keyword>
<dbReference type="PANTHER" id="PTHR11918">
    <property type="entry name" value="RADICAL SAM PROTEINS"/>
    <property type="match status" value="1"/>
</dbReference>
<organism evidence="15 16">
    <name type="scientific">Methanochimaera problematica</name>
    <dbReference type="NCBI Taxonomy" id="2609417"/>
    <lineage>
        <taxon>Archaea</taxon>
        <taxon>Methanobacteriati</taxon>
        <taxon>Methanobacteriota</taxon>
        <taxon>Stenosarchaea group</taxon>
        <taxon>Methanomicrobia</taxon>
        <taxon>Methanomicrobiales</taxon>
        <taxon>Methanomicrobiaceae</taxon>
        <taxon>Methanochimaera</taxon>
    </lineage>
</organism>
<dbReference type="PROSITE" id="PS50926">
    <property type="entry name" value="TRAM"/>
    <property type="match status" value="1"/>
</dbReference>
<dbReference type="EC" id="2.8.4.5" evidence="11"/>
<dbReference type="Proteomes" id="UP001301797">
    <property type="component" value="Chromosome"/>
</dbReference>
<comment type="cofactor">
    <cofactor evidence="11">
        <name>[4Fe-4S] cluster</name>
        <dbReference type="ChEBI" id="CHEBI:49883"/>
    </cofactor>
    <text evidence="11">Binds 1 or 2 [4Fe-4S] cluster. One cluster is coordinated with 3 cysteines and an exchangeable S-adenosyl-L-methionine.</text>
</comment>
<accession>A0AA97I4S1</accession>
<comment type="catalytic activity">
    <reaction evidence="10 11">
        <text>N(6)-L-threonylcarbamoyladenosine(37) in tRNA + (sulfur carrier)-SH + AH2 + 2 S-adenosyl-L-methionine = 2-methylsulfanyl-N(6)-L-threonylcarbamoyladenosine(37) in tRNA + (sulfur carrier)-H + 5'-deoxyadenosine + L-methionine + A + S-adenosyl-L-homocysteine + 2 H(+)</text>
        <dbReference type="Rhea" id="RHEA:37075"/>
        <dbReference type="Rhea" id="RHEA-COMP:10163"/>
        <dbReference type="Rhea" id="RHEA-COMP:11092"/>
        <dbReference type="Rhea" id="RHEA-COMP:14737"/>
        <dbReference type="Rhea" id="RHEA-COMP:14739"/>
        <dbReference type="ChEBI" id="CHEBI:13193"/>
        <dbReference type="ChEBI" id="CHEBI:15378"/>
        <dbReference type="ChEBI" id="CHEBI:17319"/>
        <dbReference type="ChEBI" id="CHEBI:17499"/>
        <dbReference type="ChEBI" id="CHEBI:29917"/>
        <dbReference type="ChEBI" id="CHEBI:57844"/>
        <dbReference type="ChEBI" id="CHEBI:57856"/>
        <dbReference type="ChEBI" id="CHEBI:59789"/>
        <dbReference type="ChEBI" id="CHEBI:64428"/>
        <dbReference type="ChEBI" id="CHEBI:74418"/>
        <dbReference type="ChEBI" id="CHEBI:74420"/>
        <dbReference type="EC" id="2.8.4.5"/>
    </reaction>
</comment>
<dbReference type="SFLD" id="SFLDG01082">
    <property type="entry name" value="B12-binding_domain_containing"/>
    <property type="match status" value="1"/>
</dbReference>
<dbReference type="SMART" id="SM00729">
    <property type="entry name" value="Elp3"/>
    <property type="match status" value="1"/>
</dbReference>
<evidence type="ECO:0000313" key="16">
    <source>
        <dbReference type="Proteomes" id="UP001301797"/>
    </source>
</evidence>
<evidence type="ECO:0000256" key="5">
    <source>
        <dbReference type="ARBA" id="ARBA00022691"/>
    </source>
</evidence>
<dbReference type="InterPro" id="IPR002792">
    <property type="entry name" value="TRAM_dom"/>
</dbReference>
<dbReference type="SFLD" id="SFLDS00029">
    <property type="entry name" value="Radical_SAM"/>
    <property type="match status" value="1"/>
</dbReference>
<dbReference type="InterPro" id="IPR023404">
    <property type="entry name" value="rSAM_horseshoe"/>
</dbReference>
<protein>
    <recommendedName>
        <fullName evidence="11">tRNA-t(6)A37 methylthiotransferase</fullName>
        <ecNumber evidence="11">2.8.4.5</ecNumber>
    </recommendedName>
</protein>
<dbReference type="GO" id="GO:0051539">
    <property type="term" value="F:4 iron, 4 sulfur cluster binding"/>
    <property type="evidence" value="ECO:0007669"/>
    <property type="project" value="UniProtKB-UniRule"/>
</dbReference>
<dbReference type="InterPro" id="IPR007197">
    <property type="entry name" value="rSAM"/>
</dbReference>
<dbReference type="Gene3D" id="3.40.50.12160">
    <property type="entry name" value="Methylthiotransferase, N-terminal domain"/>
    <property type="match status" value="1"/>
</dbReference>
<dbReference type="PROSITE" id="PS01278">
    <property type="entry name" value="MTTASE_RADICAL"/>
    <property type="match status" value="1"/>
</dbReference>
<dbReference type="EMBL" id="CP043875">
    <property type="protein sequence ID" value="WOF17231.1"/>
    <property type="molecule type" value="Genomic_DNA"/>
</dbReference>
<dbReference type="SUPFAM" id="SSF102114">
    <property type="entry name" value="Radical SAM enzymes"/>
    <property type="match status" value="1"/>
</dbReference>
<dbReference type="RefSeq" id="WP_317136694.1">
    <property type="nucleotide sequence ID" value="NZ_CP043875.1"/>
</dbReference>
<dbReference type="KEGG" id="mefw:F1737_11365"/>
<dbReference type="InterPro" id="IPR006466">
    <property type="entry name" value="MiaB-like_arc_euk"/>
</dbReference>
<keyword evidence="3 11" id="KW-0004">4Fe-4S</keyword>
<evidence type="ECO:0000256" key="2">
    <source>
        <dbReference type="ARBA" id="ARBA00008616"/>
    </source>
</evidence>
<evidence type="ECO:0000256" key="3">
    <source>
        <dbReference type="ARBA" id="ARBA00022485"/>
    </source>
</evidence>